<feature type="domain" description="Methyltransferase" evidence="2">
    <location>
        <begin position="183"/>
        <end position="278"/>
    </location>
</feature>
<dbReference type="CDD" id="cd02440">
    <property type="entry name" value="AdoMet_MTases"/>
    <property type="match status" value="1"/>
</dbReference>
<feature type="region of interest" description="Disordered" evidence="1">
    <location>
        <begin position="1"/>
        <end position="66"/>
    </location>
</feature>
<reference evidence="3" key="1">
    <citation type="journal article" date="2020" name="Microb. Genom.">
        <title>Genetic diversity of clinical and environmental Mucorales isolates obtained from an investigation of mucormycosis cases among solid organ transplant recipients.</title>
        <authorList>
            <person name="Nguyen M.H."/>
            <person name="Kaul D."/>
            <person name="Muto C."/>
            <person name="Cheng S.J."/>
            <person name="Richter R.A."/>
            <person name="Bruno V.M."/>
            <person name="Liu G."/>
            <person name="Beyhan S."/>
            <person name="Sundermann A.J."/>
            <person name="Mounaud S."/>
            <person name="Pasculle A.W."/>
            <person name="Nierman W.C."/>
            <person name="Driscoll E."/>
            <person name="Cumbie R."/>
            <person name="Clancy C.J."/>
            <person name="Dupont C.L."/>
        </authorList>
    </citation>
    <scope>NUCLEOTIDE SEQUENCE</scope>
    <source>
        <strain evidence="3">GL11</strain>
    </source>
</reference>
<dbReference type="InterPro" id="IPR029063">
    <property type="entry name" value="SAM-dependent_MTases_sf"/>
</dbReference>
<dbReference type="SUPFAM" id="SSF53335">
    <property type="entry name" value="S-adenosyl-L-methionine-dependent methyltransferases"/>
    <property type="match status" value="1"/>
</dbReference>
<comment type="caution">
    <text evidence="3">The sequence shown here is derived from an EMBL/GenBank/DDBJ whole genome shotgun (WGS) entry which is preliminary data.</text>
</comment>
<dbReference type="Gene3D" id="3.40.50.150">
    <property type="entry name" value="Vaccinia Virus protein VP39"/>
    <property type="match status" value="1"/>
</dbReference>
<evidence type="ECO:0000259" key="2">
    <source>
        <dbReference type="Pfam" id="PF13649"/>
    </source>
</evidence>
<dbReference type="PANTHER" id="PTHR43591">
    <property type="entry name" value="METHYLTRANSFERASE"/>
    <property type="match status" value="1"/>
</dbReference>
<organism evidence="3 4">
    <name type="scientific">Rhizopus oryzae</name>
    <name type="common">Mucormycosis agent</name>
    <name type="synonym">Rhizopus arrhizus var. delemar</name>
    <dbReference type="NCBI Taxonomy" id="64495"/>
    <lineage>
        <taxon>Eukaryota</taxon>
        <taxon>Fungi</taxon>
        <taxon>Fungi incertae sedis</taxon>
        <taxon>Mucoromycota</taxon>
        <taxon>Mucoromycotina</taxon>
        <taxon>Mucoromycetes</taxon>
        <taxon>Mucorales</taxon>
        <taxon>Mucorineae</taxon>
        <taxon>Rhizopodaceae</taxon>
        <taxon>Rhizopus</taxon>
    </lineage>
</organism>
<name>A0A9P6X9J7_RHIOR</name>
<accession>A0A9P6X9J7</accession>
<evidence type="ECO:0000256" key="1">
    <source>
        <dbReference type="SAM" id="MobiDB-lite"/>
    </source>
</evidence>
<dbReference type="OrthoDB" id="2013972at2759"/>
<dbReference type="Proteomes" id="UP000716291">
    <property type="component" value="Unassembled WGS sequence"/>
</dbReference>
<dbReference type="GO" id="GO:0008168">
    <property type="term" value="F:methyltransferase activity"/>
    <property type="evidence" value="ECO:0007669"/>
    <property type="project" value="TreeGrafter"/>
</dbReference>
<dbReference type="AlphaFoldDB" id="A0A9P6X9J7"/>
<protein>
    <recommendedName>
        <fullName evidence="2">Methyltransferase domain-containing protein</fullName>
    </recommendedName>
</protein>
<dbReference type="PANTHER" id="PTHR43591:SF24">
    <property type="entry name" value="2-METHOXY-6-POLYPRENYL-1,4-BENZOQUINOL METHYLASE, MITOCHONDRIAL"/>
    <property type="match status" value="1"/>
</dbReference>
<proteinExistence type="predicted"/>
<feature type="compositionally biased region" description="Polar residues" evidence="1">
    <location>
        <begin position="47"/>
        <end position="57"/>
    </location>
</feature>
<dbReference type="InterPro" id="IPR041698">
    <property type="entry name" value="Methyltransf_25"/>
</dbReference>
<dbReference type="EMBL" id="JAANQT010000794">
    <property type="protein sequence ID" value="KAG1308328.1"/>
    <property type="molecule type" value="Genomic_DNA"/>
</dbReference>
<keyword evidence="4" id="KW-1185">Reference proteome</keyword>
<sequence length="412" mass="47039">MGTITSKDNHLMLHNNGNKRIMPSLRSQLSHKGKSASLSTEEESDIIQGQHSVSPARQPSWKKSIRITKNDDTSSISYSSSEENEEDISRRTSLASVEVKKRIQQYEVASLSLSDTNSESKSIPKETLFLDDKFWKGPVKPFVTYNKNDEREYERQLREHYVLKHIFKGNIHVPVPRDIPIIILDSDCGAGFWTLDMALEYPNAKVIGLEAFHERNGSKNPVIGAPNIVYKLGDLTSHLQLPANSVDIIHQRDAGTIIPQGAWSTLLCELKRIAKPGGYIQLVEYNYVLGDAGPVLTLVNEWYENAAKAFGVDLSEVKRLKKFLIEAGFEEVNERIIKIPIGEWHKDKVQKENGFLYKQLIRSFFKSIKSWWVTELRVSEQEFDKVVNAALEEFDEQQSYTEWVIYTARKPI</sequence>
<evidence type="ECO:0000313" key="3">
    <source>
        <dbReference type="EMBL" id="KAG1308328.1"/>
    </source>
</evidence>
<dbReference type="Pfam" id="PF13649">
    <property type="entry name" value="Methyltransf_25"/>
    <property type="match status" value="1"/>
</dbReference>
<gene>
    <name evidence="3" type="ORF">G6F64_006124</name>
</gene>
<evidence type="ECO:0000313" key="4">
    <source>
        <dbReference type="Proteomes" id="UP000716291"/>
    </source>
</evidence>